<dbReference type="GO" id="GO:0000902">
    <property type="term" value="P:cell morphogenesis"/>
    <property type="evidence" value="ECO:0007669"/>
    <property type="project" value="InterPro"/>
</dbReference>
<evidence type="ECO:0000256" key="1">
    <source>
        <dbReference type="ARBA" id="ARBA00022490"/>
    </source>
</evidence>
<sequence>MDDRRKARRARQTQMIAKITPQMTMKKETKKYRKSLFDIVSRVATYDVGIDLGTANVLIYVKGKGLVLDEPGYVARDIHTKEVLAVGKEAQHMLGRTPQGVEVIRPVQAGVIADYDTTEFMLRYFLKSVVSISAIIRPRIVVCVPSGVTPVEKRAVLEVFLRAGAKKTVLIEEPLAAALGIGFDTVKEAGAMVVDIGGGTTDIAVVCTTGIVVSESLRLGGDMFNESIIRYIRRKRKLIIGTCAAEALKISIGTVDRHAKSNEMIVRGRDSASGLPKAIMVTSSEIQRAVEGQVMTIIEGIKRILEKTPPELVADIADHGIVLTGGGALMDGLDRLITRIVGIATYLMDSPRYAVIKGTAKALEEMSDLRDSLDELQ</sequence>
<comment type="function">
    <text evidence="6">Forms membrane-associated dynamic filaments that are essential for cell shape determination. Acts by regulating cell wall synthesis and cell elongation, and thus cell shape. A feedback loop between cell geometry and MreB localization may maintain elongated cell shape by targeting cell wall growth to regions of negative cell wall curvature.</text>
</comment>
<feature type="binding site" evidence="6">
    <location>
        <begin position="54"/>
        <end position="56"/>
    </location>
    <ligand>
        <name>ATP</name>
        <dbReference type="ChEBI" id="CHEBI:30616"/>
    </ligand>
</feature>
<name>A0A096BWS0_9FIRM</name>
<dbReference type="eggNOG" id="COG1077">
    <property type="taxonomic scope" value="Bacteria"/>
</dbReference>
<dbReference type="Gene3D" id="3.30.420.40">
    <property type="match status" value="2"/>
</dbReference>
<dbReference type="InterPro" id="IPR056546">
    <property type="entry name" value="MreB_MamK-like"/>
</dbReference>
<dbReference type="PRINTS" id="PR01652">
    <property type="entry name" value="SHAPEPROTEIN"/>
</dbReference>
<proteinExistence type="inferred from homology"/>
<comment type="similarity">
    <text evidence="5 6">Belongs to the FtsA/MreB family.</text>
</comment>
<evidence type="ECO:0000256" key="4">
    <source>
        <dbReference type="ARBA" id="ARBA00022960"/>
    </source>
</evidence>
<dbReference type="GO" id="GO:0005524">
    <property type="term" value="F:ATP binding"/>
    <property type="evidence" value="ECO:0007669"/>
    <property type="project" value="UniProtKB-KW"/>
</dbReference>
<keyword evidence="2 6" id="KW-0547">Nucleotide-binding</keyword>
<dbReference type="Pfam" id="PF06723">
    <property type="entry name" value="MreB_Mbl"/>
    <property type="match status" value="1"/>
</dbReference>
<comment type="subcellular location">
    <subcellularLocation>
        <location evidence="6">Cytoplasm</location>
    </subcellularLocation>
    <text evidence="6">Membrane-associated.</text>
</comment>
<keyword evidence="7" id="KW-0132">Cell division</keyword>
<comment type="caution">
    <text evidence="7">The sequence shown here is derived from an EMBL/GenBank/DDBJ whole genome shotgun (WGS) entry which is preliminary data.</text>
</comment>
<dbReference type="Proteomes" id="UP000029628">
    <property type="component" value="Unassembled WGS sequence"/>
</dbReference>
<protein>
    <recommendedName>
        <fullName evidence="6">Cell shape-determining protein MreB</fullName>
    </recommendedName>
</protein>
<evidence type="ECO:0000256" key="2">
    <source>
        <dbReference type="ARBA" id="ARBA00022741"/>
    </source>
</evidence>
<keyword evidence="3 6" id="KW-0067">ATP-binding</keyword>
<organism evidence="7 8">
    <name type="scientific">Veillonella montpellierensis DNF00314</name>
    <dbReference type="NCBI Taxonomy" id="1401067"/>
    <lineage>
        <taxon>Bacteria</taxon>
        <taxon>Bacillati</taxon>
        <taxon>Bacillota</taxon>
        <taxon>Negativicutes</taxon>
        <taxon>Veillonellales</taxon>
        <taxon>Veillonellaceae</taxon>
        <taxon>Veillonella</taxon>
    </lineage>
</organism>
<dbReference type="GO" id="GO:0051301">
    <property type="term" value="P:cell division"/>
    <property type="evidence" value="ECO:0007669"/>
    <property type="project" value="UniProtKB-KW"/>
</dbReference>
<dbReference type="EMBL" id="JRNT01000016">
    <property type="protein sequence ID" value="KGF47172.1"/>
    <property type="molecule type" value="Genomic_DNA"/>
</dbReference>
<evidence type="ECO:0000256" key="3">
    <source>
        <dbReference type="ARBA" id="ARBA00022840"/>
    </source>
</evidence>
<comment type="subunit">
    <text evidence="6">Forms polymers.</text>
</comment>
<evidence type="ECO:0000313" key="8">
    <source>
        <dbReference type="Proteomes" id="UP000029628"/>
    </source>
</evidence>
<dbReference type="PANTHER" id="PTHR42749:SF1">
    <property type="entry name" value="CELL SHAPE-DETERMINING PROTEIN MREB"/>
    <property type="match status" value="1"/>
</dbReference>
<dbReference type="NCBIfam" id="TIGR00904">
    <property type="entry name" value="mreB"/>
    <property type="match status" value="1"/>
</dbReference>
<dbReference type="GO" id="GO:0008360">
    <property type="term" value="P:regulation of cell shape"/>
    <property type="evidence" value="ECO:0007669"/>
    <property type="project" value="UniProtKB-UniRule"/>
</dbReference>
<dbReference type="InterPro" id="IPR004753">
    <property type="entry name" value="MreB"/>
</dbReference>
<dbReference type="HAMAP" id="MF_02207">
    <property type="entry name" value="MreB"/>
    <property type="match status" value="1"/>
</dbReference>
<dbReference type="InterPro" id="IPR043129">
    <property type="entry name" value="ATPase_NBD"/>
</dbReference>
<dbReference type="NCBIfam" id="NF010539">
    <property type="entry name" value="PRK13927.1"/>
    <property type="match status" value="1"/>
</dbReference>
<keyword evidence="4 6" id="KW-0133">Cell shape</keyword>
<evidence type="ECO:0000256" key="5">
    <source>
        <dbReference type="ARBA" id="ARBA00023458"/>
    </source>
</evidence>
<keyword evidence="8" id="KW-1185">Reference proteome</keyword>
<feature type="binding site" evidence="6">
    <location>
        <begin position="246"/>
        <end position="249"/>
    </location>
    <ligand>
        <name>ATP</name>
        <dbReference type="ChEBI" id="CHEBI:30616"/>
    </ligand>
</feature>
<dbReference type="SUPFAM" id="SSF53067">
    <property type="entry name" value="Actin-like ATPase domain"/>
    <property type="match status" value="2"/>
</dbReference>
<feature type="binding site" evidence="6">
    <location>
        <begin position="326"/>
        <end position="329"/>
    </location>
    <ligand>
        <name>ATP</name>
        <dbReference type="ChEBI" id="CHEBI:30616"/>
    </ligand>
</feature>
<keyword evidence="7" id="KW-0131">Cell cycle</keyword>
<dbReference type="AlphaFoldDB" id="A0A096BWS0"/>
<evidence type="ECO:0000313" key="7">
    <source>
        <dbReference type="EMBL" id="KGF47172.1"/>
    </source>
</evidence>
<feature type="binding site" evidence="6">
    <location>
        <begin position="198"/>
        <end position="200"/>
    </location>
    <ligand>
        <name>ATP</name>
        <dbReference type="ChEBI" id="CHEBI:30616"/>
    </ligand>
</feature>
<keyword evidence="1 6" id="KW-0963">Cytoplasm</keyword>
<gene>
    <name evidence="6" type="primary">mreB</name>
    <name evidence="7" type="ORF">HMPREF0872_05710</name>
</gene>
<evidence type="ECO:0000256" key="6">
    <source>
        <dbReference type="HAMAP-Rule" id="MF_02207"/>
    </source>
</evidence>
<reference evidence="7 8" key="1">
    <citation type="submission" date="2014-07" db="EMBL/GenBank/DDBJ databases">
        <authorList>
            <person name="McCorrison J."/>
            <person name="Sanka R."/>
            <person name="Torralba M."/>
            <person name="Gillis M."/>
            <person name="Haft D.H."/>
            <person name="Methe B."/>
            <person name="Sutton G."/>
            <person name="Nelson K.E."/>
        </authorList>
    </citation>
    <scope>NUCLEOTIDE SEQUENCE [LARGE SCALE GENOMIC DNA]</scope>
    <source>
        <strain evidence="7 8">DNF00314</strain>
    </source>
</reference>
<dbReference type="GO" id="GO:0005737">
    <property type="term" value="C:cytoplasm"/>
    <property type="evidence" value="ECO:0007669"/>
    <property type="project" value="UniProtKB-SubCell"/>
</dbReference>
<accession>A0A096BWS0</accession>
<dbReference type="CDD" id="cd10225">
    <property type="entry name" value="ASKHA_NBD_MreB-like"/>
    <property type="match status" value="1"/>
</dbReference>
<dbReference type="PANTHER" id="PTHR42749">
    <property type="entry name" value="CELL SHAPE-DETERMINING PROTEIN MREB"/>
    <property type="match status" value="1"/>
</dbReference>